<keyword evidence="1" id="KW-1133">Transmembrane helix</keyword>
<dbReference type="AlphaFoldDB" id="A0A2P6TN15"/>
<evidence type="ECO:0000313" key="3">
    <source>
        <dbReference type="Proteomes" id="UP000239899"/>
    </source>
</evidence>
<keyword evidence="1" id="KW-0812">Transmembrane</keyword>
<evidence type="ECO:0000313" key="2">
    <source>
        <dbReference type="EMBL" id="PRW45721.1"/>
    </source>
</evidence>
<gene>
    <name evidence="2" type="ORF">C2E21_5833</name>
</gene>
<feature type="transmembrane region" description="Helical" evidence="1">
    <location>
        <begin position="280"/>
        <end position="302"/>
    </location>
</feature>
<dbReference type="EMBL" id="LHPG02000011">
    <property type="protein sequence ID" value="PRW45721.1"/>
    <property type="molecule type" value="Genomic_DNA"/>
</dbReference>
<keyword evidence="1" id="KW-0472">Membrane</keyword>
<organism evidence="2 3">
    <name type="scientific">Chlorella sorokiniana</name>
    <name type="common">Freshwater green alga</name>
    <dbReference type="NCBI Taxonomy" id="3076"/>
    <lineage>
        <taxon>Eukaryota</taxon>
        <taxon>Viridiplantae</taxon>
        <taxon>Chlorophyta</taxon>
        <taxon>core chlorophytes</taxon>
        <taxon>Trebouxiophyceae</taxon>
        <taxon>Chlorellales</taxon>
        <taxon>Chlorellaceae</taxon>
        <taxon>Chlorella clade</taxon>
        <taxon>Chlorella</taxon>
    </lineage>
</organism>
<proteinExistence type="predicted"/>
<protein>
    <submittedName>
        <fullName evidence="2">Zinc finger MYM-type 1-like</fullName>
    </submittedName>
</protein>
<name>A0A2P6TN15_CHLSO</name>
<feature type="transmembrane region" description="Helical" evidence="1">
    <location>
        <begin position="226"/>
        <end position="250"/>
    </location>
</feature>
<sequence length="303" mass="32547">MLHPPTANTLDSGGGPMIPSFANPAHEAAFKQRYAEQRLRHDGIVLQNAPPLVLLAALRPLIDGDWQPVAISLMEAALFVLLIKALRRRPAAYLRHRSLLLSGVFLEHYTISRLISHIVVSPGCPGPLLAVWRELNLSQLPWNALLSLSLPLPARHAAVTQALLIALATAWLPSLRRDSFQLCPATQGHYQSAANGLANAAACLLPPPLGAALVQRAARLGPSAFFAVHMALQVAVNYGLVLAVICGWELQQRRAFARQRRLAADAAALVRAQRGGVLSLPLLALAFALLWAVLTLAITGAID</sequence>
<comment type="caution">
    <text evidence="2">The sequence shown here is derived from an EMBL/GenBank/DDBJ whole genome shotgun (WGS) entry which is preliminary data.</text>
</comment>
<accession>A0A2P6TN15</accession>
<keyword evidence="3" id="KW-1185">Reference proteome</keyword>
<evidence type="ECO:0000256" key="1">
    <source>
        <dbReference type="SAM" id="Phobius"/>
    </source>
</evidence>
<dbReference type="OrthoDB" id="10532648at2759"/>
<reference evidence="2 3" key="1">
    <citation type="journal article" date="2018" name="Plant J.">
        <title>Genome sequences of Chlorella sorokiniana UTEX 1602 and Micractinium conductrix SAG 241.80: implications to maltose excretion by a green alga.</title>
        <authorList>
            <person name="Arriola M.B."/>
            <person name="Velmurugan N."/>
            <person name="Zhang Y."/>
            <person name="Plunkett M.H."/>
            <person name="Hondzo H."/>
            <person name="Barney B.M."/>
        </authorList>
    </citation>
    <scope>NUCLEOTIDE SEQUENCE [LARGE SCALE GENOMIC DNA]</scope>
    <source>
        <strain evidence="3">UTEX 1602</strain>
    </source>
</reference>
<dbReference type="Proteomes" id="UP000239899">
    <property type="component" value="Unassembled WGS sequence"/>
</dbReference>